<dbReference type="OrthoDB" id="9797551at2"/>
<reference evidence="3 4" key="1">
    <citation type="journal article" date="2014" name="Genome Announc.">
        <title>Complete Genome Sequence of Hyphomicrobium nitrativorans Strain NL23, a Denitrifying Bacterium Isolated from Biofilm of a Methanol-Fed Denitrification System Treating Seawater at the Montreal Biodome.</title>
        <authorList>
            <person name="Martineau C."/>
            <person name="Villeneuve C."/>
            <person name="Mauffrey F."/>
            <person name="Villemur R."/>
        </authorList>
    </citation>
    <scope>NUCLEOTIDE SEQUENCE [LARGE SCALE GENOMIC DNA]</scope>
    <source>
        <strain evidence="3">NL23</strain>
    </source>
</reference>
<comment type="similarity">
    <text evidence="1">Belongs to the sulfur carrier protein TusA family.</text>
</comment>
<dbReference type="Gene3D" id="3.30.110.40">
    <property type="entry name" value="TusA-like domain"/>
    <property type="match status" value="1"/>
</dbReference>
<dbReference type="PROSITE" id="PS01148">
    <property type="entry name" value="UPF0033"/>
    <property type="match status" value="1"/>
</dbReference>
<keyword evidence="4" id="KW-1185">Reference proteome</keyword>
<dbReference type="Proteomes" id="UP000018542">
    <property type="component" value="Chromosome"/>
</dbReference>
<dbReference type="CDD" id="cd00291">
    <property type="entry name" value="SirA_YedF_YeeD"/>
    <property type="match status" value="1"/>
</dbReference>
<dbReference type="InterPro" id="IPR001455">
    <property type="entry name" value="TusA-like"/>
</dbReference>
<proteinExistence type="inferred from homology"/>
<dbReference type="AlphaFoldDB" id="V5SE86"/>
<dbReference type="PATRIC" id="fig|1029756.8.peg.2826"/>
<dbReference type="EMBL" id="CP006912">
    <property type="protein sequence ID" value="AHB49206.1"/>
    <property type="molecule type" value="Genomic_DNA"/>
</dbReference>
<dbReference type="KEGG" id="hni:W911_13555"/>
<evidence type="ECO:0000313" key="3">
    <source>
        <dbReference type="EMBL" id="AHB49206.1"/>
    </source>
</evidence>
<dbReference type="Pfam" id="PF01206">
    <property type="entry name" value="TusA"/>
    <property type="match status" value="1"/>
</dbReference>
<evidence type="ECO:0000256" key="1">
    <source>
        <dbReference type="ARBA" id="ARBA00008984"/>
    </source>
</evidence>
<dbReference type="SUPFAM" id="SSF64307">
    <property type="entry name" value="SirA-like"/>
    <property type="match status" value="1"/>
</dbReference>
<dbReference type="InterPro" id="IPR036868">
    <property type="entry name" value="TusA-like_sf"/>
</dbReference>
<sequence>MEPAPASATLDTVGLRCPLPILKARKALAGLAPGAVLEVLASDPGAADDFEAFCRTTGHRLVRQSAISGVHRFLIEKAARQPDAA</sequence>
<evidence type="ECO:0000259" key="2">
    <source>
        <dbReference type="PROSITE" id="PS01148"/>
    </source>
</evidence>
<dbReference type="STRING" id="1029756.W911_13555"/>
<dbReference type="PANTHER" id="PTHR33279">
    <property type="entry name" value="SULFUR CARRIER PROTEIN YEDF-RELATED"/>
    <property type="match status" value="1"/>
</dbReference>
<gene>
    <name evidence="3" type="ORF">W911_13555</name>
</gene>
<protein>
    <submittedName>
        <fullName evidence="3">Response regulator SirA</fullName>
    </submittedName>
</protein>
<organism evidence="3 4">
    <name type="scientific">Hyphomicrobium nitrativorans NL23</name>
    <dbReference type="NCBI Taxonomy" id="1029756"/>
    <lineage>
        <taxon>Bacteria</taxon>
        <taxon>Pseudomonadati</taxon>
        <taxon>Pseudomonadota</taxon>
        <taxon>Alphaproteobacteria</taxon>
        <taxon>Hyphomicrobiales</taxon>
        <taxon>Hyphomicrobiaceae</taxon>
        <taxon>Hyphomicrobium</taxon>
    </lineage>
</organism>
<evidence type="ECO:0000313" key="4">
    <source>
        <dbReference type="Proteomes" id="UP000018542"/>
    </source>
</evidence>
<dbReference type="HOGENOM" id="CLU_165255_1_1_5"/>
<accession>V5SE86</accession>
<dbReference type="PANTHER" id="PTHR33279:SF6">
    <property type="entry name" value="SULFUR CARRIER PROTEIN YEDF-RELATED"/>
    <property type="match status" value="1"/>
</dbReference>
<feature type="domain" description="UPF0033" evidence="2">
    <location>
        <begin position="10"/>
        <end position="34"/>
    </location>
</feature>
<dbReference type="RefSeq" id="WP_023788035.1">
    <property type="nucleotide sequence ID" value="NC_022997.1"/>
</dbReference>
<name>V5SE86_9HYPH</name>